<comment type="similarity">
    <text evidence="1">Belongs to the CFA/CMAS family.</text>
</comment>
<dbReference type="OMA" id="IAQHFFT"/>
<dbReference type="PANTHER" id="PTHR43832:SF1">
    <property type="entry name" value="S-ADENOSYL-L-METHIONINE-DEPENDENT METHYLTRANSFERASES SUPERFAMILY PROTEIN"/>
    <property type="match status" value="1"/>
</dbReference>
<dbReference type="InParanoid" id="A0A1S3IG97"/>
<keyword evidence="2" id="KW-1185">Reference proteome</keyword>
<dbReference type="CDD" id="cd02440">
    <property type="entry name" value="AdoMet_MTases"/>
    <property type="match status" value="1"/>
</dbReference>
<dbReference type="FunFam" id="3.40.50.150:FF:000554">
    <property type="entry name" value="Cation-transporting ATPase"/>
    <property type="match status" value="1"/>
</dbReference>
<protein>
    <submittedName>
        <fullName evidence="3">(S)-coclaurine N-methyltransferase</fullName>
    </submittedName>
</protein>
<reference evidence="3" key="1">
    <citation type="submission" date="2025-08" db="UniProtKB">
        <authorList>
            <consortium name="RefSeq"/>
        </authorList>
    </citation>
    <scope>IDENTIFICATION</scope>
    <source>
        <tissue evidence="3">Gonads</tissue>
    </source>
</reference>
<dbReference type="OrthoDB" id="8300214at2759"/>
<dbReference type="AlphaFoldDB" id="A0A1S3IG97"/>
<evidence type="ECO:0000313" key="3">
    <source>
        <dbReference type="RefSeq" id="XP_013397285.1"/>
    </source>
</evidence>
<proteinExistence type="inferred from homology"/>
<evidence type="ECO:0000256" key="1">
    <source>
        <dbReference type="ARBA" id="ARBA00010815"/>
    </source>
</evidence>
<dbReference type="GeneID" id="106164045"/>
<gene>
    <name evidence="3" type="primary">LOC106164045</name>
</gene>
<accession>A0A1S3IG97</accession>
<dbReference type="RefSeq" id="XP_013397285.1">
    <property type="nucleotide sequence ID" value="XM_013541831.2"/>
</dbReference>
<dbReference type="Proteomes" id="UP000085678">
    <property type="component" value="Unplaced"/>
</dbReference>
<dbReference type="Pfam" id="PF02353">
    <property type="entry name" value="CMAS"/>
    <property type="match status" value="1"/>
</dbReference>
<dbReference type="InterPro" id="IPR029063">
    <property type="entry name" value="SAM-dependent_MTases_sf"/>
</dbReference>
<dbReference type="KEGG" id="lak:106164045"/>
<dbReference type="STRING" id="7574.A0A1S3IG97"/>
<name>A0A1S3IG97_LINAN</name>
<dbReference type="Gene3D" id="3.40.50.150">
    <property type="entry name" value="Vaccinia Virus protein VP39"/>
    <property type="match status" value="1"/>
</dbReference>
<evidence type="ECO:0000313" key="2">
    <source>
        <dbReference type="Proteomes" id="UP000085678"/>
    </source>
</evidence>
<organism evidence="2 3">
    <name type="scientific">Lingula anatina</name>
    <name type="common">Brachiopod</name>
    <name type="synonym">Lingula unguis</name>
    <dbReference type="NCBI Taxonomy" id="7574"/>
    <lineage>
        <taxon>Eukaryota</taxon>
        <taxon>Metazoa</taxon>
        <taxon>Spiralia</taxon>
        <taxon>Lophotrochozoa</taxon>
        <taxon>Brachiopoda</taxon>
        <taxon>Linguliformea</taxon>
        <taxon>Lingulata</taxon>
        <taxon>Lingulida</taxon>
        <taxon>Linguloidea</taxon>
        <taxon>Lingulidae</taxon>
        <taxon>Lingula</taxon>
    </lineage>
</organism>
<dbReference type="PANTHER" id="PTHR43832">
    <property type="match status" value="1"/>
</dbReference>
<sequence>MSADKSLREAVRQNLGNWLKKLDCGGDVEKQLAFKKRLIAKLKSSPVIAIETTTANQQHYEVPTEFYKACLGKRLKYSSCFWPPGTQTLEQAEDAGLKQICERAQLQDGQRVLDLGCGWGSLGLYICEKFPNCQVTCVSNSRTQREHIQREAEKRGFGRRLQAITCDANVYNTETRFDRVISIEMMEHMKNLEKLLERVASWLKPDGLLLTQILCHRSFPYEFDVRKGSDTEWMARNFFSGGTMQSADLFLYFQKDLQVIDQWIMNGKHYTKTLEAWLERLDQNIDTVKSILKETYDSEADQNLFNWRMFFMFTAEVFGYKDGNEWLLAFHLFRKRPVQSML</sequence>
<dbReference type="SUPFAM" id="SSF53335">
    <property type="entry name" value="S-adenosyl-L-methionine-dependent methyltransferases"/>
    <property type="match status" value="1"/>
</dbReference>